<dbReference type="Proteomes" id="UP000029447">
    <property type="component" value="Unassembled WGS sequence"/>
</dbReference>
<feature type="region of interest" description="Disordered" evidence="1">
    <location>
        <begin position="178"/>
        <end position="197"/>
    </location>
</feature>
<evidence type="ECO:0000313" key="2">
    <source>
        <dbReference type="EMBL" id="KGA43399.1"/>
    </source>
</evidence>
<evidence type="ECO:0000256" key="1">
    <source>
        <dbReference type="SAM" id="MobiDB-lite"/>
    </source>
</evidence>
<comment type="caution">
    <text evidence="2">The sequence shown here is derived from an EMBL/GenBank/DDBJ whole genome shotgun (WGS) entry which is preliminary data.</text>
</comment>
<dbReference type="RefSeq" id="WP_044202737.1">
    <property type="nucleotide sequence ID" value="NZ_JBEHEE010000024.1"/>
</dbReference>
<protein>
    <submittedName>
        <fullName evidence="2">Conjugal transfer protein</fullName>
    </submittedName>
</protein>
<organism evidence="2 3">
    <name type="scientific">Pectobacterium odoriferum</name>
    <dbReference type="NCBI Taxonomy" id="78398"/>
    <lineage>
        <taxon>Bacteria</taxon>
        <taxon>Pseudomonadati</taxon>
        <taxon>Pseudomonadota</taxon>
        <taxon>Gammaproteobacteria</taxon>
        <taxon>Enterobacterales</taxon>
        <taxon>Pectobacteriaceae</taxon>
        <taxon>Pectobacterium</taxon>
    </lineage>
</organism>
<dbReference type="InterPro" id="IPR021207">
    <property type="entry name" value="Integr_conj_element_PFL4705"/>
</dbReference>
<feature type="compositionally biased region" description="Basic and acidic residues" evidence="1">
    <location>
        <begin position="109"/>
        <end position="120"/>
    </location>
</feature>
<keyword evidence="3" id="KW-1185">Reference proteome</keyword>
<name>A0ABR4VVI5_9GAMM</name>
<feature type="compositionally biased region" description="Basic and acidic residues" evidence="1">
    <location>
        <begin position="84"/>
        <end position="100"/>
    </location>
</feature>
<dbReference type="NCBIfam" id="TIGR03752">
    <property type="entry name" value="conj_TIGR03752"/>
    <property type="match status" value="1"/>
</dbReference>
<sequence length="470" mass="50260">MRSNGLLKWLMIPVALLILFVGTRMFSGGGTQSPASTRTDSQLTPEEMKALGIEGDTPRDTVATLVAQVRQLRTELQTATTDNRAQREENQRLRQRESAIDQRISTALESERTNLRRDQEQLSSERQQTEGLLADLQRRLDSMGSDGHGDLPVGLGLQDGDAEGFSDETTIRWVEPDDARQTEGRHGNAAPSFPTRFGPAPAQKTLETTANPVTDAGARAAGVKTARAVYTVPTNSTLMGSVAMTALIGRVPIDGTVNDPYPFKILVGSDNLTANGIDIPDVAGAVFSGTASGDWTLSCVRGQVRSITFVFHDGTIRTIPEDSERSNQQNNDQNGLGWLSDPYGIPCVSGERRSNAQQYLGTQALITAAGAGAASLIDSDSGQMSYAGADGSIGTVGISGNEAVGRILAGGVRDMSDWVNKLYGQAFAAVYVKPGAHVAVHLEKPLVIDYEPEGRKVDHRTGESHALELD</sequence>
<dbReference type="EMBL" id="JQOF01000001">
    <property type="protein sequence ID" value="KGA43399.1"/>
    <property type="molecule type" value="Genomic_DNA"/>
</dbReference>
<reference evidence="2 3" key="1">
    <citation type="submission" date="2014-08" db="EMBL/GenBank/DDBJ databases">
        <title>Genome sequences of NCPPB Pectobacterium isolates.</title>
        <authorList>
            <person name="Glover R.H."/>
            <person name="Sapp M."/>
            <person name="Elphinstone J."/>
        </authorList>
    </citation>
    <scope>NUCLEOTIDE SEQUENCE [LARGE SCALE GENOMIC DNA]</scope>
    <source>
        <strain evidence="2 3">NCPPB3841</strain>
    </source>
</reference>
<feature type="region of interest" description="Disordered" evidence="1">
    <location>
        <begin position="77"/>
        <end position="128"/>
    </location>
</feature>
<proteinExistence type="predicted"/>
<gene>
    <name evidence="2" type="ORF">KU75_01435</name>
</gene>
<evidence type="ECO:0000313" key="3">
    <source>
        <dbReference type="Proteomes" id="UP000029447"/>
    </source>
</evidence>
<accession>A0ABR4VVI5</accession>